<dbReference type="InterPro" id="IPR058531">
    <property type="entry name" value="Baseplate_J_M"/>
</dbReference>
<sequence>MSTPIDLTLLAAPAVVEVIDYETLYASRKARMIALWPADQQAEVAATLALESEPLARSLQENTFIEMVLRQRINDAARAVMLAYAQGTDLDQLAAGKNLQRQVLTPADEENGIPAVMESDSDLRYRIQIAPESLSVAGPEGAYESLARNADARVLDASVDSPTPGQVRVTILARDGAGEASGELTAAVAAALNSKTARPLTDEVIVESAEILGYMVRGILYTFPGPDSSVVLATARKNLDTYIQTCHRLGRRATRAGIEAALMVPGMENVVLELPQADIVTTKRQAPNCTLVDLAYGGVYGA</sequence>
<dbReference type="RefSeq" id="WP_161017035.1">
    <property type="nucleotide sequence ID" value="NZ_WWCK01000011.1"/>
</dbReference>
<evidence type="ECO:0000259" key="1">
    <source>
        <dbReference type="Pfam" id="PF26078"/>
    </source>
</evidence>
<keyword evidence="3" id="KW-1185">Reference proteome</keyword>
<evidence type="ECO:0000313" key="2">
    <source>
        <dbReference type="EMBL" id="MYM70535.1"/>
    </source>
</evidence>
<reference evidence="2 3" key="1">
    <citation type="submission" date="2019-12" db="EMBL/GenBank/DDBJ databases">
        <title>Novel species isolated from a subtropical stream in China.</title>
        <authorList>
            <person name="Lu H."/>
        </authorList>
    </citation>
    <scope>NUCLEOTIDE SEQUENCE [LARGE SCALE GENOMIC DNA]</scope>
    <source>
        <strain evidence="2 3">FT55W</strain>
    </source>
</reference>
<dbReference type="Pfam" id="PF26078">
    <property type="entry name" value="Baseplate_J_M"/>
    <property type="match status" value="1"/>
</dbReference>
<protein>
    <submittedName>
        <fullName evidence="2">Baseplate assembly protein</fullName>
    </submittedName>
</protein>
<dbReference type="Proteomes" id="UP000450012">
    <property type="component" value="Unassembled WGS sequence"/>
</dbReference>
<dbReference type="PANTHER" id="PTHR35862">
    <property type="entry name" value="FELS-2 PROPHAGE PROTEIN"/>
    <property type="match status" value="1"/>
</dbReference>
<feature type="domain" description="Baseplate J-like central" evidence="1">
    <location>
        <begin position="136"/>
        <end position="207"/>
    </location>
</feature>
<dbReference type="AlphaFoldDB" id="A0A7X4GWN8"/>
<dbReference type="PIRSF" id="PIRSF020481">
    <property type="entry name" value="BAP"/>
    <property type="match status" value="1"/>
</dbReference>
<evidence type="ECO:0000313" key="3">
    <source>
        <dbReference type="Proteomes" id="UP000450012"/>
    </source>
</evidence>
<dbReference type="InterPro" id="IPR052726">
    <property type="entry name" value="Phage_Baseplate_Hub"/>
</dbReference>
<proteinExistence type="predicted"/>
<organism evidence="2 3">
    <name type="scientific">Duganella rivi</name>
    <dbReference type="NCBI Taxonomy" id="2666083"/>
    <lineage>
        <taxon>Bacteria</taxon>
        <taxon>Pseudomonadati</taxon>
        <taxon>Pseudomonadota</taxon>
        <taxon>Betaproteobacteria</taxon>
        <taxon>Burkholderiales</taxon>
        <taxon>Oxalobacteraceae</taxon>
        <taxon>Telluria group</taxon>
        <taxon>Duganella</taxon>
    </lineage>
</organism>
<comment type="caution">
    <text evidence="2">The sequence shown here is derived from an EMBL/GenBank/DDBJ whole genome shotgun (WGS) entry which is preliminary data.</text>
</comment>
<accession>A0A7X4GWN8</accession>
<dbReference type="InterPro" id="IPR014507">
    <property type="entry name" value="Baseplate_assembly_J_pred"/>
</dbReference>
<gene>
    <name evidence="2" type="ORF">GTP45_27535</name>
</gene>
<dbReference type="PANTHER" id="PTHR35862:SF1">
    <property type="entry name" value="FELS-2 PROPHAGE PROTEIN"/>
    <property type="match status" value="1"/>
</dbReference>
<dbReference type="EMBL" id="WWCK01000011">
    <property type="protein sequence ID" value="MYM70535.1"/>
    <property type="molecule type" value="Genomic_DNA"/>
</dbReference>
<name>A0A7X4GWN8_9BURK</name>